<evidence type="ECO:0000313" key="1">
    <source>
        <dbReference type="EMBL" id="MDZ5460062.1"/>
    </source>
</evidence>
<comment type="caution">
    <text evidence="1">The sequence shown here is derived from an EMBL/GenBank/DDBJ whole genome shotgun (WGS) entry which is preliminary data.</text>
</comment>
<accession>A0ABU5IMD3</accession>
<organism evidence="1 2">
    <name type="scientific">Azohydromonas lata</name>
    <dbReference type="NCBI Taxonomy" id="45677"/>
    <lineage>
        <taxon>Bacteria</taxon>
        <taxon>Pseudomonadati</taxon>
        <taxon>Pseudomonadota</taxon>
        <taxon>Betaproteobacteria</taxon>
        <taxon>Burkholderiales</taxon>
        <taxon>Sphaerotilaceae</taxon>
        <taxon>Azohydromonas</taxon>
    </lineage>
</organism>
<protein>
    <submittedName>
        <fullName evidence="1">Uncharacterized protein</fullName>
    </submittedName>
</protein>
<dbReference type="EMBL" id="JAXOJX010000057">
    <property type="protein sequence ID" value="MDZ5460062.1"/>
    <property type="molecule type" value="Genomic_DNA"/>
</dbReference>
<keyword evidence="2" id="KW-1185">Reference proteome</keyword>
<gene>
    <name evidence="1" type="ORF">SM757_26125</name>
</gene>
<reference evidence="1 2" key="1">
    <citation type="submission" date="2023-11" db="EMBL/GenBank/DDBJ databases">
        <title>Draft genome of Azohydromonas lata strain H1 (DSM1123), a polyhydroxyalkanoate producer.</title>
        <authorList>
            <person name="Traversa D."/>
            <person name="D'Addabbo P."/>
            <person name="Pazzani C."/>
            <person name="Manzari C."/>
            <person name="Chiara M."/>
            <person name="Scrascia M."/>
        </authorList>
    </citation>
    <scope>NUCLEOTIDE SEQUENCE [LARGE SCALE GENOMIC DNA]</scope>
    <source>
        <strain evidence="1 2">H1</strain>
    </source>
</reference>
<dbReference type="Proteomes" id="UP001293718">
    <property type="component" value="Unassembled WGS sequence"/>
</dbReference>
<name>A0ABU5IMD3_9BURK</name>
<sequence length="196" mass="19814">MHTPTTRPKEEARSPLRLGALALGLAAAALFVAATTVRGPLAAPADAPAVPGDSLRANAAFTAHLLLTPDEPALRRAWAAAAAAGTQPDLQATDRVAAGAGVGAVVILSGCAPDAAGRCNVAVEFALLAADGSRQALGSGSLWTQPPATPNFSLGSAALTLRTTPAQRGAQLRVLARVTDRVAHRTLELSAPLRVE</sequence>
<dbReference type="RefSeq" id="WP_322467633.1">
    <property type="nucleotide sequence ID" value="NZ_JAXOJX010000057.1"/>
</dbReference>
<evidence type="ECO:0000313" key="2">
    <source>
        <dbReference type="Proteomes" id="UP001293718"/>
    </source>
</evidence>
<proteinExistence type="predicted"/>